<gene>
    <name evidence="6" type="ORF">BN580_01380</name>
    <name evidence="7" type="ORF">MR241_01455</name>
</gene>
<evidence type="ECO:0000259" key="5">
    <source>
        <dbReference type="PROSITE" id="PS51464"/>
    </source>
</evidence>
<protein>
    <submittedName>
        <fullName evidence="7">MurR/RpiR family transcriptional regulator</fullName>
    </submittedName>
    <submittedName>
        <fullName evidence="6">Transcriptional regulator RpiR family</fullName>
    </submittedName>
</protein>
<evidence type="ECO:0000313" key="7">
    <source>
        <dbReference type="EMBL" id="MCI5754942.1"/>
    </source>
</evidence>
<dbReference type="PROSITE" id="PS51071">
    <property type="entry name" value="HTH_RPIR"/>
    <property type="match status" value="1"/>
</dbReference>
<dbReference type="PROSITE" id="PS51464">
    <property type="entry name" value="SIS"/>
    <property type="match status" value="1"/>
</dbReference>
<feature type="domain" description="HTH rpiR-type" evidence="4">
    <location>
        <begin position="3"/>
        <end position="79"/>
    </location>
</feature>
<evidence type="ECO:0000313" key="6">
    <source>
        <dbReference type="EMBL" id="CDC73980.1"/>
    </source>
</evidence>
<name>R6TP65_9BACT</name>
<dbReference type="GO" id="GO:0097367">
    <property type="term" value="F:carbohydrate derivative binding"/>
    <property type="evidence" value="ECO:0007669"/>
    <property type="project" value="InterPro"/>
</dbReference>
<dbReference type="InterPro" id="IPR000281">
    <property type="entry name" value="HTH_RpiR"/>
</dbReference>
<dbReference type="InterPro" id="IPR036388">
    <property type="entry name" value="WH-like_DNA-bd_sf"/>
</dbReference>
<proteinExistence type="predicted"/>
<dbReference type="Pfam" id="PF01418">
    <property type="entry name" value="HTH_6"/>
    <property type="match status" value="1"/>
</dbReference>
<reference evidence="6" key="1">
    <citation type="submission" date="2012-11" db="EMBL/GenBank/DDBJ databases">
        <title>Dependencies among metagenomic species, viruses, plasmids and units of genetic variation.</title>
        <authorList>
            <person name="Nielsen H.B."/>
            <person name="Almeida M."/>
            <person name="Juncker A.S."/>
            <person name="Rasmussen S."/>
            <person name="Li J."/>
            <person name="Sunagawa S."/>
            <person name="Plichta D."/>
            <person name="Gautier L."/>
            <person name="Le Chatelier E."/>
            <person name="Peletier E."/>
            <person name="Bonde I."/>
            <person name="Nielsen T."/>
            <person name="Manichanh C."/>
            <person name="Arumugam M."/>
            <person name="Batto J."/>
            <person name="Santos M.B.Q.D."/>
            <person name="Blom N."/>
            <person name="Borruel N."/>
            <person name="Burgdorf K.S."/>
            <person name="Boumezbeur F."/>
            <person name="Casellas F."/>
            <person name="Dore J."/>
            <person name="Guarner F."/>
            <person name="Hansen T."/>
            <person name="Hildebrand F."/>
            <person name="Kaas R.S."/>
            <person name="Kennedy S."/>
            <person name="Kristiansen K."/>
            <person name="Kultima J.R."/>
            <person name="Leonard P."/>
            <person name="Levenez F."/>
            <person name="Lund O."/>
            <person name="Moumen B."/>
            <person name="Le Paslier D."/>
            <person name="Pons N."/>
            <person name="Pedersen O."/>
            <person name="Prifti E."/>
            <person name="Qin J."/>
            <person name="Raes J."/>
            <person name="Tap J."/>
            <person name="Tims S."/>
            <person name="Ussery D.W."/>
            <person name="Yamada T."/>
            <person name="MetaHit consortium"/>
            <person name="Renault P."/>
            <person name="Sicheritz-Ponten T."/>
            <person name="Bork P."/>
            <person name="Wang J."/>
            <person name="Brunak S."/>
            <person name="Ehrlich S.D."/>
        </authorList>
    </citation>
    <scope>NUCLEOTIDE SEQUENCE [LARGE SCALE GENOMIC DNA]</scope>
</reference>
<dbReference type="EMBL" id="JALEMU010000024">
    <property type="protein sequence ID" value="MCI5754942.1"/>
    <property type="molecule type" value="Genomic_DNA"/>
</dbReference>
<dbReference type="Proteomes" id="UP000017938">
    <property type="component" value="Unassembled WGS sequence"/>
</dbReference>
<dbReference type="Proteomes" id="UP001139365">
    <property type="component" value="Unassembled WGS sequence"/>
</dbReference>
<dbReference type="InterPro" id="IPR035472">
    <property type="entry name" value="RpiR-like_SIS"/>
</dbReference>
<evidence type="ECO:0000313" key="8">
    <source>
        <dbReference type="Proteomes" id="UP000017938"/>
    </source>
</evidence>
<dbReference type="AlphaFoldDB" id="R6TP65"/>
<dbReference type="InterPro" id="IPR047640">
    <property type="entry name" value="RpiR-like"/>
</dbReference>
<dbReference type="InterPro" id="IPR046348">
    <property type="entry name" value="SIS_dom_sf"/>
</dbReference>
<keyword evidence="3" id="KW-0804">Transcription</keyword>
<dbReference type="Gene3D" id="1.10.10.10">
    <property type="entry name" value="Winged helix-like DNA-binding domain superfamily/Winged helix DNA-binding domain"/>
    <property type="match status" value="1"/>
</dbReference>
<dbReference type="InterPro" id="IPR001347">
    <property type="entry name" value="SIS_dom"/>
</dbReference>
<dbReference type="STRING" id="1263015.BN580_01380"/>
<keyword evidence="1" id="KW-0805">Transcription regulation</keyword>
<feature type="domain" description="SIS" evidence="5">
    <location>
        <begin position="125"/>
        <end position="263"/>
    </location>
</feature>
<dbReference type="PANTHER" id="PTHR30514">
    <property type="entry name" value="GLUCOKINASE"/>
    <property type="match status" value="1"/>
</dbReference>
<evidence type="ECO:0000256" key="1">
    <source>
        <dbReference type="ARBA" id="ARBA00023015"/>
    </source>
</evidence>
<sequence>MNNDLINRIKKHAPRFSKGQRAIANFLITNYEKAAFMTASKLGEVAGVSESTVVRFAVAIGFEGYPELQAALQELIRMRLTPVQRMEVTNDRIGNGDVLESVLNSDISKIRSTLETVSHADFDSAVEALMHARKIYIIGMRSSAILASFLAFNFRFMFEHVSLVQTTSGSEVFEQLLRVSEDDAVIAISFPRYSKRIINAVEFASSQHAKIIAITDSEASPIAPYAGSRLFAKSDMASFGDSLVAPLSIVDALIVAISRRKQRELERVFTRLENIWDEYEVYDKGRI</sequence>
<dbReference type="Gene3D" id="3.40.50.10490">
    <property type="entry name" value="Glucose-6-phosphate isomerase like protein, domain 1"/>
    <property type="match status" value="1"/>
</dbReference>
<dbReference type="InterPro" id="IPR009057">
    <property type="entry name" value="Homeodomain-like_sf"/>
</dbReference>
<evidence type="ECO:0000256" key="3">
    <source>
        <dbReference type="ARBA" id="ARBA00023163"/>
    </source>
</evidence>
<comment type="caution">
    <text evidence="6">The sequence shown here is derived from an EMBL/GenBank/DDBJ whole genome shotgun (WGS) entry which is preliminary data.</text>
</comment>
<evidence type="ECO:0000259" key="4">
    <source>
        <dbReference type="PROSITE" id="PS51071"/>
    </source>
</evidence>
<dbReference type="EMBL" id="CBFW010000192">
    <property type="protein sequence ID" value="CDC73980.1"/>
    <property type="molecule type" value="Genomic_DNA"/>
</dbReference>
<dbReference type="SUPFAM" id="SSF53697">
    <property type="entry name" value="SIS domain"/>
    <property type="match status" value="1"/>
</dbReference>
<dbReference type="Pfam" id="PF01380">
    <property type="entry name" value="SIS"/>
    <property type="match status" value="1"/>
</dbReference>
<keyword evidence="2" id="KW-0238">DNA-binding</keyword>
<dbReference type="SUPFAM" id="SSF46689">
    <property type="entry name" value="Homeodomain-like"/>
    <property type="match status" value="1"/>
</dbReference>
<dbReference type="GO" id="GO:1901135">
    <property type="term" value="P:carbohydrate derivative metabolic process"/>
    <property type="evidence" value="ECO:0007669"/>
    <property type="project" value="InterPro"/>
</dbReference>
<dbReference type="GO" id="GO:0003677">
    <property type="term" value="F:DNA binding"/>
    <property type="evidence" value="ECO:0007669"/>
    <property type="project" value="UniProtKB-KW"/>
</dbReference>
<reference evidence="7 9" key="2">
    <citation type="submission" date="2022-03" db="EMBL/GenBank/DDBJ databases">
        <title>Metagenome-assembled genomes from swine fecal metagenomes.</title>
        <authorList>
            <person name="Holman D.B."/>
            <person name="Kommadath A."/>
        </authorList>
    </citation>
    <scope>NUCLEOTIDE SEQUENCE [LARGE SCALE GENOMIC DNA]</scope>
    <source>
        <strain evidence="7">SUG147</strain>
    </source>
</reference>
<evidence type="ECO:0000313" key="9">
    <source>
        <dbReference type="Proteomes" id="UP001139365"/>
    </source>
</evidence>
<organism evidence="6 8">
    <name type="scientific">Candidatus Colimorpha enterica</name>
    <dbReference type="NCBI Taxonomy" id="3083063"/>
    <lineage>
        <taxon>Bacteria</taxon>
        <taxon>Pseudomonadati</taxon>
        <taxon>Bacteroidota</taxon>
        <taxon>Bacteroidia</taxon>
        <taxon>Bacteroidales</taxon>
        <taxon>Candidatus Colimorpha</taxon>
    </lineage>
</organism>
<dbReference type="PANTHER" id="PTHR30514:SF18">
    <property type="entry name" value="RPIR-FAMILY TRANSCRIPTIONAL REGULATOR"/>
    <property type="match status" value="1"/>
</dbReference>
<dbReference type="CDD" id="cd05013">
    <property type="entry name" value="SIS_RpiR"/>
    <property type="match status" value="1"/>
</dbReference>
<evidence type="ECO:0000256" key="2">
    <source>
        <dbReference type="ARBA" id="ARBA00023125"/>
    </source>
</evidence>
<dbReference type="GO" id="GO:0003700">
    <property type="term" value="F:DNA-binding transcription factor activity"/>
    <property type="evidence" value="ECO:0007669"/>
    <property type="project" value="InterPro"/>
</dbReference>
<accession>R6TP65</accession>